<proteinExistence type="predicted"/>
<feature type="region of interest" description="Disordered" evidence="1">
    <location>
        <begin position="18"/>
        <end position="69"/>
    </location>
</feature>
<protein>
    <submittedName>
        <fullName evidence="2">Uncharacterized protein</fullName>
    </submittedName>
</protein>
<feature type="compositionally biased region" description="Polar residues" evidence="1">
    <location>
        <begin position="127"/>
        <end position="137"/>
    </location>
</feature>
<dbReference type="Proteomes" id="UP000308652">
    <property type="component" value="Unassembled WGS sequence"/>
</dbReference>
<evidence type="ECO:0000313" key="2">
    <source>
        <dbReference type="EMBL" id="TFK42971.1"/>
    </source>
</evidence>
<evidence type="ECO:0000313" key="3">
    <source>
        <dbReference type="Proteomes" id="UP000308652"/>
    </source>
</evidence>
<accession>A0A5C3MP54</accession>
<dbReference type="AlphaFoldDB" id="A0A5C3MP54"/>
<dbReference type="STRING" id="68775.A0A5C3MP54"/>
<feature type="compositionally biased region" description="Polar residues" evidence="1">
    <location>
        <begin position="43"/>
        <end position="67"/>
    </location>
</feature>
<keyword evidence="3" id="KW-1185">Reference proteome</keyword>
<sequence length="247" mass="26609">MDVDVCVPSFQTMRQFSVNAGKRARSPEAGSPLERPSKRLSLAMSSDVYSTSSPGRFQSRSTNSSRYPSEDLVQQAGGLSIDSPIFSGSASSFERPHSIENLEEDVDMSMEPDDNTTDTLQRPQLAPLQTSCPNSTAGPAFHAQAGRSYSPHRSQPLGTLPEPKAHPSFGPAINVLPPTPMTLPNQPSFPATCTSTPPPTSPVPMAISPTSSMSCINSPRKPRFTMGPRADCERCRLGTKGHWVHID</sequence>
<organism evidence="2 3">
    <name type="scientific">Crucibulum laeve</name>
    <dbReference type="NCBI Taxonomy" id="68775"/>
    <lineage>
        <taxon>Eukaryota</taxon>
        <taxon>Fungi</taxon>
        <taxon>Dikarya</taxon>
        <taxon>Basidiomycota</taxon>
        <taxon>Agaricomycotina</taxon>
        <taxon>Agaricomycetes</taxon>
        <taxon>Agaricomycetidae</taxon>
        <taxon>Agaricales</taxon>
        <taxon>Agaricineae</taxon>
        <taxon>Nidulariaceae</taxon>
        <taxon>Crucibulum</taxon>
    </lineage>
</organism>
<name>A0A5C3MP54_9AGAR</name>
<dbReference type="EMBL" id="ML213592">
    <property type="protein sequence ID" value="TFK42971.1"/>
    <property type="molecule type" value="Genomic_DNA"/>
</dbReference>
<dbReference type="OrthoDB" id="3200438at2759"/>
<gene>
    <name evidence="2" type="ORF">BDQ12DRAFT_677112</name>
</gene>
<reference evidence="2 3" key="1">
    <citation type="journal article" date="2019" name="Nat. Ecol. Evol.">
        <title>Megaphylogeny resolves global patterns of mushroom evolution.</title>
        <authorList>
            <person name="Varga T."/>
            <person name="Krizsan K."/>
            <person name="Foldi C."/>
            <person name="Dima B."/>
            <person name="Sanchez-Garcia M."/>
            <person name="Sanchez-Ramirez S."/>
            <person name="Szollosi G.J."/>
            <person name="Szarkandi J.G."/>
            <person name="Papp V."/>
            <person name="Albert L."/>
            <person name="Andreopoulos W."/>
            <person name="Angelini C."/>
            <person name="Antonin V."/>
            <person name="Barry K.W."/>
            <person name="Bougher N.L."/>
            <person name="Buchanan P."/>
            <person name="Buyck B."/>
            <person name="Bense V."/>
            <person name="Catcheside P."/>
            <person name="Chovatia M."/>
            <person name="Cooper J."/>
            <person name="Damon W."/>
            <person name="Desjardin D."/>
            <person name="Finy P."/>
            <person name="Geml J."/>
            <person name="Haridas S."/>
            <person name="Hughes K."/>
            <person name="Justo A."/>
            <person name="Karasinski D."/>
            <person name="Kautmanova I."/>
            <person name="Kiss B."/>
            <person name="Kocsube S."/>
            <person name="Kotiranta H."/>
            <person name="LaButti K.M."/>
            <person name="Lechner B.E."/>
            <person name="Liimatainen K."/>
            <person name="Lipzen A."/>
            <person name="Lukacs Z."/>
            <person name="Mihaltcheva S."/>
            <person name="Morgado L.N."/>
            <person name="Niskanen T."/>
            <person name="Noordeloos M.E."/>
            <person name="Ohm R.A."/>
            <person name="Ortiz-Santana B."/>
            <person name="Ovrebo C."/>
            <person name="Racz N."/>
            <person name="Riley R."/>
            <person name="Savchenko A."/>
            <person name="Shiryaev A."/>
            <person name="Soop K."/>
            <person name="Spirin V."/>
            <person name="Szebenyi C."/>
            <person name="Tomsovsky M."/>
            <person name="Tulloss R.E."/>
            <person name="Uehling J."/>
            <person name="Grigoriev I.V."/>
            <person name="Vagvolgyi C."/>
            <person name="Papp T."/>
            <person name="Martin F.M."/>
            <person name="Miettinen O."/>
            <person name="Hibbett D.S."/>
            <person name="Nagy L.G."/>
        </authorList>
    </citation>
    <scope>NUCLEOTIDE SEQUENCE [LARGE SCALE GENOMIC DNA]</scope>
    <source>
        <strain evidence="2 3">CBS 166.37</strain>
    </source>
</reference>
<feature type="region of interest" description="Disordered" evidence="1">
    <location>
        <begin position="127"/>
        <end position="166"/>
    </location>
</feature>
<evidence type="ECO:0000256" key="1">
    <source>
        <dbReference type="SAM" id="MobiDB-lite"/>
    </source>
</evidence>